<dbReference type="GO" id="GO:0005886">
    <property type="term" value="C:plasma membrane"/>
    <property type="evidence" value="ECO:0007669"/>
    <property type="project" value="TreeGrafter"/>
</dbReference>
<accession>A0A2X1UQ71</accession>
<evidence type="ECO:0000313" key="1">
    <source>
        <dbReference type="EMBL" id="SPY09259.1"/>
    </source>
</evidence>
<protein>
    <submittedName>
        <fullName evidence="1">Uncharacterized protein conserved in bacteria</fullName>
    </submittedName>
</protein>
<dbReference type="GeneID" id="93427156"/>
<dbReference type="EMBL" id="UATH01000001">
    <property type="protein sequence ID" value="SPY09259.1"/>
    <property type="molecule type" value="Genomic_DNA"/>
</dbReference>
<sequence>MLLYYLLAFTAAIAIALQAPINSRLGQDLLGQPLLAALISFSVGTITLFIICLFRADFSPLAPTLGQQPLWKFSGGLLGAFMVFCSAFLPLKMGLSNFLFVVVFTQIMVAIVVDHFGLIGMPTRPVDVWRILGAIISSIGLFVFFFGEKITKQLLA</sequence>
<dbReference type="PANTHER" id="PTHR34821">
    <property type="entry name" value="INNER MEMBRANE PROTEIN YDCZ"/>
    <property type="match status" value="1"/>
</dbReference>
<dbReference type="AlphaFoldDB" id="A0A2X1UQ71"/>
<proteinExistence type="predicted"/>
<reference evidence="1 2" key="1">
    <citation type="submission" date="2018-06" db="EMBL/GenBank/DDBJ databases">
        <authorList>
            <consortium name="Pathogen Informatics"/>
            <person name="Doyle S."/>
        </authorList>
    </citation>
    <scope>NUCLEOTIDE SEQUENCE [LARGE SCALE GENOMIC DNA]</scope>
    <source>
        <strain evidence="1 2">NCTC11009</strain>
    </source>
</reference>
<organism evidence="1 2">
    <name type="scientific">Oligella urethralis</name>
    <dbReference type="NCBI Taxonomy" id="90245"/>
    <lineage>
        <taxon>Bacteria</taxon>
        <taxon>Pseudomonadati</taxon>
        <taxon>Pseudomonadota</taxon>
        <taxon>Betaproteobacteria</taxon>
        <taxon>Burkholderiales</taxon>
        <taxon>Alcaligenaceae</taxon>
        <taxon>Oligella</taxon>
    </lineage>
</organism>
<gene>
    <name evidence="1" type="ORF">NCTC11009_02522</name>
</gene>
<dbReference type="Pfam" id="PF04657">
    <property type="entry name" value="DMT_YdcZ"/>
    <property type="match status" value="1"/>
</dbReference>
<evidence type="ECO:0000313" key="2">
    <source>
        <dbReference type="Proteomes" id="UP000250242"/>
    </source>
</evidence>
<dbReference type="KEGG" id="our:CEQ07_01660"/>
<dbReference type="PANTHER" id="PTHR34821:SF2">
    <property type="entry name" value="INNER MEMBRANE PROTEIN YDCZ"/>
    <property type="match status" value="1"/>
</dbReference>
<dbReference type="Proteomes" id="UP000250242">
    <property type="component" value="Unassembled WGS sequence"/>
</dbReference>
<name>A0A2X1UQ71_9BURK</name>
<dbReference type="InterPro" id="IPR006750">
    <property type="entry name" value="YdcZ"/>
</dbReference>
<dbReference type="RefSeq" id="WP_018026871.1">
    <property type="nucleotide sequence ID" value="NZ_CAMQFR010000018.1"/>
</dbReference>